<gene>
    <name evidence="7 9" type="primary">ribB</name>
    <name evidence="9" type="ORF">R4I43_28600</name>
</gene>
<feature type="binding site" evidence="7">
    <location>
        <position position="50"/>
    </location>
    <ligand>
        <name>Mg(2+)</name>
        <dbReference type="ChEBI" id="CHEBI:18420"/>
        <label>1</label>
    </ligand>
</feature>
<proteinExistence type="inferred from homology"/>
<reference evidence="9 10" key="1">
    <citation type="submission" date="2023-10" db="EMBL/GenBank/DDBJ databases">
        <title>Saccharopolyspora sp. nov., isolated from mangrove soil.</title>
        <authorList>
            <person name="Lu Y."/>
            <person name="Liu W."/>
        </authorList>
    </citation>
    <scope>NUCLEOTIDE SEQUENCE [LARGE SCALE GENOMIC DNA]</scope>
    <source>
        <strain evidence="9 10">S2-29</strain>
    </source>
</reference>
<dbReference type="Pfam" id="PF00925">
    <property type="entry name" value="GTP_cyclohydro2"/>
    <property type="match status" value="1"/>
</dbReference>
<protein>
    <recommendedName>
        <fullName evidence="7">3,4-dihydroxy-2-butanone 4-phosphate synthase</fullName>
        <shortName evidence="7">DHBP synthase</shortName>
        <ecNumber evidence="7">4.1.99.12</ecNumber>
    </recommendedName>
</protein>
<evidence type="ECO:0000256" key="1">
    <source>
        <dbReference type="ARBA" id="ARBA00000141"/>
    </source>
</evidence>
<comment type="similarity">
    <text evidence="4">In the N-terminal section; belongs to the DHBP synthase family.</text>
</comment>
<dbReference type="NCBIfam" id="TIGR00506">
    <property type="entry name" value="ribB"/>
    <property type="match status" value="1"/>
</dbReference>
<sequence length="417" mass="44258">MRPTLDGAQQSGPRLRRCTTMKTFPGTVERAVAAIGVGEMVIVVDSADRENEGDLVMAAQHVSARHVHFMATEGRGLICAPMTAVRLAALQIEPMGARNTNPAGTAFHMSVDVRSGTTTGISASDRASTIRALADPDARAEDFSRPGHVFPLGARDGGVLERVGHTEAAIDLVKLAGLDPVAVICEITDDDGEMARMPTLVDLAERHGITIVTIAELAAYRRRTETLICRAAQARLPAPCGEFTAVGYRDKTDGREHIALVCGDVTATDHLPVHIHTECLAGDVFGSLQCDCGAQLQRAFDLIVDNGAGVVVYLREGHGRRRSLQCPPVRQTLDYIETQILADLGVVPDAMALFPDPLDASVHATADAHGPCGDTDRPKVPSTNIPARAASLSRSAAESVHDDVKSIAVRGVQVVGR</sequence>
<evidence type="ECO:0000256" key="6">
    <source>
        <dbReference type="ARBA" id="ARBA00022723"/>
    </source>
</evidence>
<comment type="catalytic activity">
    <reaction evidence="1 7">
        <text>D-ribulose 5-phosphate = (2S)-2-hydroxy-3-oxobutyl phosphate + formate + H(+)</text>
        <dbReference type="Rhea" id="RHEA:18457"/>
        <dbReference type="ChEBI" id="CHEBI:15378"/>
        <dbReference type="ChEBI" id="CHEBI:15740"/>
        <dbReference type="ChEBI" id="CHEBI:58121"/>
        <dbReference type="ChEBI" id="CHEBI:58830"/>
        <dbReference type="EC" id="4.1.99.12"/>
    </reaction>
</comment>
<evidence type="ECO:0000256" key="2">
    <source>
        <dbReference type="ARBA" id="ARBA00002284"/>
    </source>
</evidence>
<feature type="site" description="Essential for catalytic activity" evidence="7">
    <location>
        <position position="148"/>
    </location>
</feature>
<dbReference type="Pfam" id="PF00926">
    <property type="entry name" value="DHBP_synthase"/>
    <property type="match status" value="1"/>
</dbReference>
<name>A0ABU6AIQ8_9PSEU</name>
<dbReference type="InterPro" id="IPR017945">
    <property type="entry name" value="DHBP_synth_RibB-like_a/b_dom"/>
</dbReference>
<dbReference type="PANTHER" id="PTHR21327">
    <property type="entry name" value="GTP CYCLOHYDROLASE II-RELATED"/>
    <property type="match status" value="1"/>
</dbReference>
<evidence type="ECO:0000313" key="9">
    <source>
        <dbReference type="EMBL" id="MEB3371373.1"/>
    </source>
</evidence>
<dbReference type="SUPFAM" id="SSF55821">
    <property type="entry name" value="YrdC/RibB"/>
    <property type="match status" value="1"/>
</dbReference>
<evidence type="ECO:0000259" key="8">
    <source>
        <dbReference type="Pfam" id="PF00925"/>
    </source>
</evidence>
<keyword evidence="5 7" id="KW-0686">Riboflavin biosynthesis</keyword>
<dbReference type="Gene3D" id="3.90.870.10">
    <property type="entry name" value="DHBP synthase"/>
    <property type="match status" value="1"/>
</dbReference>
<keyword evidence="7" id="KW-0460">Magnesium</keyword>
<comment type="function">
    <text evidence="2 7">Catalyzes the conversion of D-ribulose 5-phosphate to formate and 3,4-dihydroxy-2-butanone 4-phosphate.</text>
</comment>
<keyword evidence="7" id="KW-0464">Manganese</keyword>
<evidence type="ECO:0000256" key="5">
    <source>
        <dbReference type="ARBA" id="ARBA00022619"/>
    </source>
</evidence>
<comment type="similarity">
    <text evidence="7">Belongs to the DHBP synthase family.</text>
</comment>
<dbReference type="EC" id="4.1.99.12" evidence="7"/>
<accession>A0ABU6AIQ8</accession>
<feature type="binding site" evidence="7">
    <location>
        <begin position="49"/>
        <end position="50"/>
    </location>
    <ligand>
        <name>D-ribulose 5-phosphate</name>
        <dbReference type="ChEBI" id="CHEBI:58121"/>
    </ligand>
</feature>
<dbReference type="Proteomes" id="UP001327093">
    <property type="component" value="Unassembled WGS sequence"/>
</dbReference>
<dbReference type="InterPro" id="IPR032677">
    <property type="entry name" value="GTP_cyclohydro_II"/>
</dbReference>
<dbReference type="EMBL" id="JAWLNX010000027">
    <property type="protein sequence ID" value="MEB3371373.1"/>
    <property type="molecule type" value="Genomic_DNA"/>
</dbReference>
<feature type="binding site" evidence="7">
    <location>
        <begin position="162"/>
        <end position="166"/>
    </location>
    <ligand>
        <name>D-ribulose 5-phosphate</name>
        <dbReference type="ChEBI" id="CHEBI:58121"/>
    </ligand>
</feature>
<dbReference type="GO" id="GO:0008686">
    <property type="term" value="F:3,4-dihydroxy-2-butanone-4-phosphate synthase activity"/>
    <property type="evidence" value="ECO:0007669"/>
    <property type="project" value="UniProtKB-EC"/>
</dbReference>
<comment type="cofactor">
    <cofactor evidence="7">
        <name>Mg(2+)</name>
        <dbReference type="ChEBI" id="CHEBI:18420"/>
    </cofactor>
    <cofactor evidence="7">
        <name>Mn(2+)</name>
        <dbReference type="ChEBI" id="CHEBI:29035"/>
    </cofactor>
    <text evidence="7">Binds 2 divalent metal cations per subunit. Magnesium or manganese.</text>
</comment>
<dbReference type="HAMAP" id="MF_00180">
    <property type="entry name" value="RibB"/>
    <property type="match status" value="1"/>
</dbReference>
<keyword evidence="7 9" id="KW-0456">Lyase</keyword>
<feature type="binding site" evidence="7">
    <location>
        <position position="50"/>
    </location>
    <ligand>
        <name>Mg(2+)</name>
        <dbReference type="ChEBI" id="CHEBI:18420"/>
        <label>2</label>
    </ligand>
</feature>
<comment type="subunit">
    <text evidence="7">Homodimer.</text>
</comment>
<evidence type="ECO:0000313" key="10">
    <source>
        <dbReference type="Proteomes" id="UP001327093"/>
    </source>
</evidence>
<comment type="caution">
    <text evidence="9">The sequence shown here is derived from an EMBL/GenBank/DDBJ whole genome shotgun (WGS) entry which is preliminary data.</text>
</comment>
<dbReference type="PANTHER" id="PTHR21327:SF18">
    <property type="entry name" value="3,4-DIHYDROXY-2-BUTANONE 4-PHOSPHATE SYNTHASE"/>
    <property type="match status" value="1"/>
</dbReference>
<feature type="domain" description="GTP cyclohydrolase II" evidence="8">
    <location>
        <begin position="231"/>
        <end position="323"/>
    </location>
</feature>
<feature type="site" description="Essential for catalytic activity" evidence="7">
    <location>
        <position position="186"/>
    </location>
</feature>
<evidence type="ECO:0000256" key="4">
    <source>
        <dbReference type="ARBA" id="ARBA00005520"/>
    </source>
</evidence>
<dbReference type="SUPFAM" id="SSF142695">
    <property type="entry name" value="RibA-like"/>
    <property type="match status" value="1"/>
</dbReference>
<evidence type="ECO:0000256" key="7">
    <source>
        <dbReference type="HAMAP-Rule" id="MF_00180"/>
    </source>
</evidence>
<feature type="binding site" evidence="7">
    <location>
        <position position="165"/>
    </location>
    <ligand>
        <name>Mg(2+)</name>
        <dbReference type="ChEBI" id="CHEBI:18420"/>
        <label>2</label>
    </ligand>
</feature>
<dbReference type="InterPro" id="IPR000422">
    <property type="entry name" value="DHBP_synthase_RibB"/>
</dbReference>
<keyword evidence="6 7" id="KW-0479">Metal-binding</keyword>
<dbReference type="RefSeq" id="WP_324268808.1">
    <property type="nucleotide sequence ID" value="NZ_JAWLNX010000027.1"/>
</dbReference>
<dbReference type="InterPro" id="IPR036144">
    <property type="entry name" value="RibA-like_sf"/>
</dbReference>
<evidence type="ECO:0000256" key="3">
    <source>
        <dbReference type="ARBA" id="ARBA00004904"/>
    </source>
</evidence>
<keyword evidence="10" id="KW-1185">Reference proteome</keyword>
<comment type="pathway">
    <text evidence="3 7">Cofactor biosynthesis; riboflavin biosynthesis; 2-hydroxy-3-oxobutyl phosphate from D-ribulose 5-phosphate: step 1/1.</text>
</comment>
<organism evidence="9 10">
    <name type="scientific">Saccharopolyspora mangrovi</name>
    <dbReference type="NCBI Taxonomy" id="3082379"/>
    <lineage>
        <taxon>Bacteria</taxon>
        <taxon>Bacillati</taxon>
        <taxon>Actinomycetota</taxon>
        <taxon>Actinomycetes</taxon>
        <taxon>Pseudonocardiales</taxon>
        <taxon>Pseudonocardiaceae</taxon>
        <taxon>Saccharopolyspora</taxon>
    </lineage>
</organism>
<feature type="binding site" evidence="7">
    <location>
        <position position="54"/>
    </location>
    <ligand>
        <name>D-ribulose 5-phosphate</name>
        <dbReference type="ChEBI" id="CHEBI:58121"/>
    </ligand>
</feature>
<dbReference type="Gene3D" id="3.40.50.10990">
    <property type="entry name" value="GTP cyclohydrolase II"/>
    <property type="match status" value="1"/>
</dbReference>